<dbReference type="InterPro" id="IPR019903">
    <property type="entry name" value="RIC_family"/>
</dbReference>
<keyword evidence="4" id="KW-0408">Iron</keyword>
<evidence type="ECO:0000256" key="4">
    <source>
        <dbReference type="ARBA" id="ARBA00023004"/>
    </source>
</evidence>
<dbReference type="NCBIfam" id="TIGR03652">
    <property type="entry name" value="FeS_repair_RIC"/>
    <property type="match status" value="1"/>
</dbReference>
<comment type="subcellular location">
    <subcellularLocation>
        <location evidence="1">Cytoplasm</location>
    </subcellularLocation>
</comment>
<keyword evidence="8" id="KW-1185">Reference proteome</keyword>
<keyword evidence="5" id="KW-0175">Coiled coil</keyword>
<dbReference type="InterPro" id="IPR012312">
    <property type="entry name" value="Hemerythrin-like"/>
</dbReference>
<dbReference type="GO" id="GO:0005737">
    <property type="term" value="C:cytoplasm"/>
    <property type="evidence" value="ECO:0007669"/>
    <property type="project" value="UniProtKB-SubCell"/>
</dbReference>
<dbReference type="PANTHER" id="PTHR36438:SF1">
    <property type="entry name" value="IRON-SULFUR CLUSTER REPAIR PROTEIN YTFE"/>
    <property type="match status" value="1"/>
</dbReference>
<dbReference type="PANTHER" id="PTHR36438">
    <property type="entry name" value="IRON-SULFUR CLUSTER REPAIR PROTEIN YTFE"/>
    <property type="match status" value="1"/>
</dbReference>
<dbReference type="Proteomes" id="UP001145087">
    <property type="component" value="Unassembled WGS sequence"/>
</dbReference>
<comment type="caution">
    <text evidence="7">The sequence shown here is derived from an EMBL/GenBank/DDBJ whole genome shotgun (WGS) entry which is preliminary data.</text>
</comment>
<accession>A0A9X3J6Q4</accession>
<evidence type="ECO:0000259" key="6">
    <source>
        <dbReference type="Pfam" id="PF01814"/>
    </source>
</evidence>
<protein>
    <submittedName>
        <fullName evidence="7">Iron-sulfur cluster repair di-iron protein</fullName>
    </submittedName>
</protein>
<dbReference type="RefSeq" id="WP_343333544.1">
    <property type="nucleotide sequence ID" value="NZ_JAPOHD010000027.1"/>
</dbReference>
<dbReference type="Pfam" id="PF04405">
    <property type="entry name" value="ScdA_N"/>
    <property type="match status" value="1"/>
</dbReference>
<feature type="domain" description="Hemerythrin-like" evidence="6">
    <location>
        <begin position="83"/>
        <end position="228"/>
    </location>
</feature>
<feature type="coiled-coil region" evidence="5">
    <location>
        <begin position="37"/>
        <end position="64"/>
    </location>
</feature>
<evidence type="ECO:0000256" key="2">
    <source>
        <dbReference type="ARBA" id="ARBA00022490"/>
    </source>
</evidence>
<evidence type="ECO:0000256" key="3">
    <source>
        <dbReference type="ARBA" id="ARBA00022723"/>
    </source>
</evidence>
<dbReference type="EMBL" id="JAPOHD010000027">
    <property type="protein sequence ID" value="MCY1721212.1"/>
    <property type="molecule type" value="Genomic_DNA"/>
</dbReference>
<organism evidence="7 8">
    <name type="scientific">Draconibacterium aestuarii</name>
    <dbReference type="NCBI Taxonomy" id="2998507"/>
    <lineage>
        <taxon>Bacteria</taxon>
        <taxon>Pseudomonadati</taxon>
        <taxon>Bacteroidota</taxon>
        <taxon>Bacteroidia</taxon>
        <taxon>Marinilabiliales</taxon>
        <taxon>Prolixibacteraceae</taxon>
        <taxon>Draconibacterium</taxon>
    </lineage>
</organism>
<sequence length="234" mass="26953">MEKIEFKNKYVGAIVTDDFRTSTIFKNAGIDFCCGGRQTVSEACADHQINIAELEKQISELQKSPVSPSLDFKEWELPFLMDYIVNTHHKYVIKTLPDLVFYTRKIAEVHGDHHPELIDIAQKITEVATELEQHLKNEEEVLFPAIRSFLISKNEKDAKTIESEITRMFGEHDFAGGTLDEINHITEGYKLPDDACNTWHVAFKTLEQFEDDIHVHVHLENNILFPRALELSKK</sequence>
<evidence type="ECO:0000313" key="8">
    <source>
        <dbReference type="Proteomes" id="UP001145087"/>
    </source>
</evidence>
<name>A0A9X3J6Q4_9BACT</name>
<evidence type="ECO:0000256" key="1">
    <source>
        <dbReference type="ARBA" id="ARBA00004496"/>
    </source>
</evidence>
<gene>
    <name evidence="7" type="primary">ric</name>
    <name evidence="7" type="ORF">OU798_12710</name>
</gene>
<keyword evidence="2" id="KW-0963">Cytoplasm</keyword>
<evidence type="ECO:0000256" key="5">
    <source>
        <dbReference type="SAM" id="Coils"/>
    </source>
</evidence>
<dbReference type="Gene3D" id="1.20.120.520">
    <property type="entry name" value="nmb1532 protein domain like"/>
    <property type="match status" value="1"/>
</dbReference>
<proteinExistence type="predicted"/>
<keyword evidence="3" id="KW-0479">Metal-binding</keyword>
<evidence type="ECO:0000313" key="7">
    <source>
        <dbReference type="EMBL" id="MCY1721212.1"/>
    </source>
</evidence>
<dbReference type="AlphaFoldDB" id="A0A9X3J6Q4"/>
<dbReference type="GO" id="GO:0046872">
    <property type="term" value="F:metal ion binding"/>
    <property type="evidence" value="ECO:0007669"/>
    <property type="project" value="UniProtKB-KW"/>
</dbReference>
<dbReference type="Pfam" id="PF01814">
    <property type="entry name" value="Hemerythrin"/>
    <property type="match status" value="1"/>
</dbReference>
<reference evidence="7" key="1">
    <citation type="submission" date="2022-11" db="EMBL/GenBank/DDBJ databases">
        <title>Marilongibacter aestuarii gen. nov., sp. nov., isolated from tidal flat sediment.</title>
        <authorList>
            <person name="Jiayan W."/>
        </authorList>
    </citation>
    <scope>NUCLEOTIDE SEQUENCE</scope>
    <source>
        <strain evidence="7">Z1-6</strain>
    </source>
</reference>